<dbReference type="InterPro" id="IPR016292">
    <property type="entry name" value="Epoxide_hydrolase"/>
</dbReference>
<protein>
    <recommendedName>
        <fullName evidence="5">Epoxide hydrolase N-terminal domain-containing protein</fullName>
    </recommendedName>
</protein>
<keyword evidence="3" id="KW-0378">Hydrolase</keyword>
<dbReference type="InterPro" id="IPR029058">
    <property type="entry name" value="AB_hydrolase_fold"/>
</dbReference>
<evidence type="ECO:0000256" key="4">
    <source>
        <dbReference type="PIRSR" id="PIRSR001112-1"/>
    </source>
</evidence>
<comment type="caution">
    <text evidence="6">The sequence shown here is derived from an EMBL/GenBank/DDBJ whole genome shotgun (WGS) entry which is preliminary data.</text>
</comment>
<name>A0AAV9JKX5_9PEZI</name>
<gene>
    <name evidence="6" type="ORF">LTR36_002284</name>
</gene>
<evidence type="ECO:0000313" key="7">
    <source>
        <dbReference type="Proteomes" id="UP001324427"/>
    </source>
</evidence>
<comment type="similarity">
    <text evidence="1">Belongs to the peptidase S33 family.</text>
</comment>
<dbReference type="PIRSF" id="PIRSF001112">
    <property type="entry name" value="Epoxide_hydrolase"/>
    <property type="match status" value="1"/>
</dbReference>
<feature type="active site" description="Nucleophile" evidence="4">
    <location>
        <position position="178"/>
    </location>
</feature>
<dbReference type="PANTHER" id="PTHR21661">
    <property type="entry name" value="EPOXIDE HYDROLASE 1-RELATED"/>
    <property type="match status" value="1"/>
</dbReference>
<dbReference type="PANTHER" id="PTHR21661:SF35">
    <property type="entry name" value="EPOXIDE HYDROLASE"/>
    <property type="match status" value="1"/>
</dbReference>
<dbReference type="GO" id="GO:0004301">
    <property type="term" value="F:epoxide hydrolase activity"/>
    <property type="evidence" value="ECO:0007669"/>
    <property type="project" value="TreeGrafter"/>
</dbReference>
<dbReference type="AlphaFoldDB" id="A0AAV9JKX5"/>
<dbReference type="Proteomes" id="UP001324427">
    <property type="component" value="Unassembled WGS sequence"/>
</dbReference>
<feature type="active site" description="Proton acceptor" evidence="4">
    <location>
        <position position="372"/>
    </location>
</feature>
<dbReference type="GO" id="GO:0097176">
    <property type="term" value="P:epoxide metabolic process"/>
    <property type="evidence" value="ECO:0007669"/>
    <property type="project" value="TreeGrafter"/>
</dbReference>
<organism evidence="6 7">
    <name type="scientific">Oleoguttula mirabilis</name>
    <dbReference type="NCBI Taxonomy" id="1507867"/>
    <lineage>
        <taxon>Eukaryota</taxon>
        <taxon>Fungi</taxon>
        <taxon>Dikarya</taxon>
        <taxon>Ascomycota</taxon>
        <taxon>Pezizomycotina</taxon>
        <taxon>Dothideomycetes</taxon>
        <taxon>Dothideomycetidae</taxon>
        <taxon>Mycosphaerellales</taxon>
        <taxon>Teratosphaeriaceae</taxon>
        <taxon>Oleoguttula</taxon>
    </lineage>
</organism>
<keyword evidence="7" id="KW-1185">Reference proteome</keyword>
<evidence type="ECO:0000313" key="6">
    <source>
        <dbReference type="EMBL" id="KAK4546147.1"/>
    </source>
</evidence>
<reference evidence="6 7" key="1">
    <citation type="submission" date="2021-11" db="EMBL/GenBank/DDBJ databases">
        <title>Black yeast isolated from Biological Soil Crust.</title>
        <authorList>
            <person name="Kurbessoian T."/>
        </authorList>
    </citation>
    <scope>NUCLEOTIDE SEQUENCE [LARGE SCALE GENOMIC DNA]</scope>
    <source>
        <strain evidence="6 7">CCFEE 5522</strain>
    </source>
</reference>
<dbReference type="Gene3D" id="3.40.50.1820">
    <property type="entry name" value="alpha/beta hydrolase"/>
    <property type="match status" value="1"/>
</dbReference>
<feature type="domain" description="Epoxide hydrolase N-terminal" evidence="5">
    <location>
        <begin position="2"/>
        <end position="112"/>
    </location>
</feature>
<dbReference type="SUPFAM" id="SSF53474">
    <property type="entry name" value="alpha/beta-Hydrolases"/>
    <property type="match status" value="1"/>
</dbReference>
<dbReference type="EMBL" id="JAVFHQ010000016">
    <property type="protein sequence ID" value="KAK4546147.1"/>
    <property type="molecule type" value="Genomic_DNA"/>
</dbReference>
<evidence type="ECO:0000256" key="2">
    <source>
        <dbReference type="ARBA" id="ARBA00022797"/>
    </source>
</evidence>
<evidence type="ECO:0000256" key="1">
    <source>
        <dbReference type="ARBA" id="ARBA00010088"/>
    </source>
</evidence>
<dbReference type="InterPro" id="IPR000639">
    <property type="entry name" value="Epox_hydrolase-like"/>
</dbReference>
<dbReference type="Pfam" id="PF06441">
    <property type="entry name" value="EHN"/>
    <property type="match status" value="1"/>
</dbReference>
<sequence length="406" mass="45661">MVEPYRLAVSDKAIDDLKGKLALSTLPDELEDAGWDMGTPLSDMQRLVQYWKNDFDWRASESMLNSMPNYQTDIDIEGFGTLEIHLVHQRSPVARAIPLLFSHGWPGSFLEVKKLLPLLTEPDNDGGVAFHVVAPSLPNFGFSQGVQQRGFGLRQYAETCHKLMLKLGYTQYVTQGGDWGFQVTRTMGLLYPESCKASHINVTECFPPSCTKQPRLWLQDKLTLYSEHEQAGLSRTEEHQKEGIGYDMLQQTKPQTISYAFTDSPVALLGWIYEKLKAWTDNYPWTDDEILTWVCIYWFSRAGAAASTRIYYESTHADASRGGVPYQRPMQWIGHVKYGVASFPKDLSVHPNTWVKTLGNIVHHSRQPHGGHFAAVERPEAIVADLQAMFGRGGGAYGCVEGCDGY</sequence>
<dbReference type="PRINTS" id="PR00412">
    <property type="entry name" value="EPOXHYDRLASE"/>
</dbReference>
<evidence type="ECO:0000256" key="3">
    <source>
        <dbReference type="ARBA" id="ARBA00022801"/>
    </source>
</evidence>
<keyword evidence="2" id="KW-0058">Aromatic hydrocarbons catabolism</keyword>
<feature type="active site" description="Proton donor" evidence="4">
    <location>
        <position position="311"/>
    </location>
</feature>
<accession>A0AAV9JKX5</accession>
<dbReference type="InterPro" id="IPR010497">
    <property type="entry name" value="Epoxide_hydro_N"/>
</dbReference>
<proteinExistence type="inferred from homology"/>
<evidence type="ECO:0000259" key="5">
    <source>
        <dbReference type="Pfam" id="PF06441"/>
    </source>
</evidence>